<reference evidence="2 3" key="1">
    <citation type="submission" date="2019-03" db="EMBL/GenBank/DDBJ databases">
        <title>Genomic Encyclopedia of Archaeal and Bacterial Type Strains, Phase II (KMG-II): from individual species to whole genera.</title>
        <authorList>
            <person name="Goeker M."/>
        </authorList>
    </citation>
    <scope>NUCLEOTIDE SEQUENCE [LARGE SCALE GENOMIC DNA]</scope>
    <source>
        <strain evidence="2 3">DSM 24323</strain>
    </source>
</reference>
<protein>
    <submittedName>
        <fullName evidence="2">TfoX-like protein</fullName>
    </submittedName>
</protein>
<dbReference type="EMBL" id="SOAW01000003">
    <property type="protein sequence ID" value="TDT30108.1"/>
    <property type="molecule type" value="Genomic_DNA"/>
</dbReference>
<accession>A0A4V3EMH3</accession>
<dbReference type="RefSeq" id="WP_243831984.1">
    <property type="nucleotide sequence ID" value="NZ_SOAW01000003.1"/>
</dbReference>
<organism evidence="2 3">
    <name type="scientific">Naumannella halotolerans</name>
    <dbReference type="NCBI Taxonomy" id="993414"/>
    <lineage>
        <taxon>Bacteria</taxon>
        <taxon>Bacillati</taxon>
        <taxon>Actinomycetota</taxon>
        <taxon>Actinomycetes</taxon>
        <taxon>Propionibacteriales</taxon>
        <taxon>Propionibacteriaceae</taxon>
        <taxon>Naumannella</taxon>
    </lineage>
</organism>
<sequence>MPYDPEVADRVRETLADRDNVREVKMFGGLAFMVDERMVVCVSGGGSDLLVRVSPESDAKHLKRAGAVRAEMGKGRSMGEGWITVDKKALAKAKDLDYWIQAAMSFHAEGSGKKKKRK</sequence>
<evidence type="ECO:0000313" key="3">
    <source>
        <dbReference type="Proteomes" id="UP000295371"/>
    </source>
</evidence>
<dbReference type="InterPro" id="IPR007076">
    <property type="entry name" value="TfoX_N"/>
</dbReference>
<feature type="domain" description="TfoX N-terminal" evidence="1">
    <location>
        <begin position="13"/>
        <end position="105"/>
    </location>
</feature>
<dbReference type="Gene3D" id="3.30.1460.30">
    <property type="entry name" value="YgaC/TfoX-N like chaperone"/>
    <property type="match status" value="1"/>
</dbReference>
<evidence type="ECO:0000313" key="2">
    <source>
        <dbReference type="EMBL" id="TDT30108.1"/>
    </source>
</evidence>
<comment type="caution">
    <text evidence="2">The sequence shown here is derived from an EMBL/GenBank/DDBJ whole genome shotgun (WGS) entry which is preliminary data.</text>
</comment>
<keyword evidence="3" id="KW-1185">Reference proteome</keyword>
<dbReference type="SUPFAM" id="SSF159894">
    <property type="entry name" value="YgaC/TfoX-N like"/>
    <property type="match status" value="1"/>
</dbReference>
<proteinExistence type="predicted"/>
<name>A0A4V3EMH3_9ACTN</name>
<evidence type="ECO:0000259" key="1">
    <source>
        <dbReference type="Pfam" id="PF04993"/>
    </source>
</evidence>
<dbReference type="Proteomes" id="UP000295371">
    <property type="component" value="Unassembled WGS sequence"/>
</dbReference>
<dbReference type="Pfam" id="PF04993">
    <property type="entry name" value="TfoX_N"/>
    <property type="match status" value="1"/>
</dbReference>
<gene>
    <name evidence="2" type="ORF">CLV29_3132</name>
</gene>
<dbReference type="AlphaFoldDB" id="A0A4V3EMH3"/>